<dbReference type="Pfam" id="PF14021">
    <property type="entry name" value="TNT"/>
    <property type="match status" value="1"/>
</dbReference>
<feature type="region of interest" description="Disordered" evidence="1">
    <location>
        <begin position="400"/>
        <end position="433"/>
    </location>
</feature>
<reference evidence="3 4" key="1">
    <citation type="submission" date="2016-07" db="EMBL/GenBank/DDBJ databases">
        <title>Draft genome sequence of Prauserella sp. YIM 121212, isolated from alkaline soil.</title>
        <authorList>
            <person name="Ruckert C."/>
            <person name="Albersmeier A."/>
            <person name="Jiang C.-L."/>
            <person name="Jiang Y."/>
            <person name="Kalinowski J."/>
            <person name="Schneider O."/>
            <person name="Winkler A."/>
            <person name="Zotchev S.B."/>
        </authorList>
    </citation>
    <scope>NUCLEOTIDE SEQUENCE [LARGE SCALE GENOMIC DNA]</scope>
    <source>
        <strain evidence="3 4">YIM 121212</strain>
    </source>
</reference>
<dbReference type="OrthoDB" id="275232at2"/>
<evidence type="ECO:0000259" key="2">
    <source>
        <dbReference type="Pfam" id="PF14021"/>
    </source>
</evidence>
<proteinExistence type="predicted"/>
<dbReference type="Proteomes" id="UP000247892">
    <property type="component" value="Unassembled WGS sequence"/>
</dbReference>
<organism evidence="3 4">
    <name type="scientific">Prauserella flavalba</name>
    <dbReference type="NCBI Taxonomy" id="1477506"/>
    <lineage>
        <taxon>Bacteria</taxon>
        <taxon>Bacillati</taxon>
        <taxon>Actinomycetota</taxon>
        <taxon>Actinomycetes</taxon>
        <taxon>Pseudonocardiales</taxon>
        <taxon>Pseudonocardiaceae</taxon>
        <taxon>Prauserella</taxon>
    </lineage>
</organism>
<feature type="domain" description="TNT" evidence="2">
    <location>
        <begin position="554"/>
        <end position="638"/>
    </location>
</feature>
<dbReference type="EMBL" id="MASU01000001">
    <property type="protein sequence ID" value="PXY38521.1"/>
    <property type="molecule type" value="Genomic_DNA"/>
</dbReference>
<evidence type="ECO:0000313" key="3">
    <source>
        <dbReference type="EMBL" id="PXY38521.1"/>
    </source>
</evidence>
<accession>A0A318LXQ0</accession>
<dbReference type="RefSeq" id="WP_110334252.1">
    <property type="nucleotide sequence ID" value="NZ_MASU01000001.1"/>
</dbReference>
<gene>
    <name evidence="3" type="ORF">BA062_01920</name>
</gene>
<dbReference type="AlphaFoldDB" id="A0A318LXQ0"/>
<evidence type="ECO:0000256" key="1">
    <source>
        <dbReference type="SAM" id="MobiDB-lite"/>
    </source>
</evidence>
<dbReference type="InterPro" id="IPR036170">
    <property type="entry name" value="YezG-like_sf"/>
</dbReference>
<dbReference type="SUPFAM" id="SSF160424">
    <property type="entry name" value="BH3703-like"/>
    <property type="match status" value="1"/>
</dbReference>
<evidence type="ECO:0000313" key="4">
    <source>
        <dbReference type="Proteomes" id="UP000247892"/>
    </source>
</evidence>
<protein>
    <recommendedName>
        <fullName evidence="2">TNT domain-containing protein</fullName>
    </recommendedName>
</protein>
<dbReference type="InterPro" id="IPR025331">
    <property type="entry name" value="TNT"/>
</dbReference>
<comment type="caution">
    <text evidence="3">The sequence shown here is derived from an EMBL/GenBank/DDBJ whole genome shotgun (WGS) entry which is preliminary data.</text>
</comment>
<dbReference type="GO" id="GO:0050135">
    <property type="term" value="F:NADP+ nucleosidase activity"/>
    <property type="evidence" value="ECO:0007669"/>
    <property type="project" value="InterPro"/>
</dbReference>
<sequence length="640" mass="70777">MRYRVEVADRPDALYALWNGHIFRAQRSTADESVLLIARPGEAPEGFDTEWNGSPAKVVPAAEANATFGIHTYCMYDDEPYRVEPRSGDGELTLRWAGRDERVAAELGLTDFTTTTDDPESLTVLWQERHDFTEDGAPRSEPGSGDTQALLRAIGRTILSFLPSGWQRVGARFRQVGDYSELEVRAVAGDVAVSLSAPPELGQLFGQLRSAMYEPDTGTWFQGTFTLDSESNFDFDYDAEAEPEWRLAPEGRTTARSYEVELGYYPRKHVPAWLAAKAGLPLDVSFRLARVVDSHAEGDKPVVNRPPVPQDEVPRILGYLYRAPVATGRPGALPDIFVPGGAPNVPDAFHTDGVWIWPAAVPHYLRKYGVPPEGELLDHIRAQDYRTPYVPQRVRATAEAEVTGRPHPPQIAEDLAEPDAVTRAERGEEPRPPLRASQVLRVLRTRLAEYGVAESAYRIGETAEGAWCLRRTPHGWEVAPYADGEPVAPRYFPRVQAAAEALLGAVLLLPGRARQGVPEDAEANEPPAHATDWAILPLRGEPPLTYYRNKRLVTLPVGTVLRRYGNEGGNLAHPRDTPFATTSLAFEREHDVHDYEVRRPIRVLTGVTLPWGPLPGGAIAYLLPRAIGHHVETGALERRA</sequence>
<keyword evidence="4" id="KW-1185">Reference proteome</keyword>
<feature type="compositionally biased region" description="Basic and acidic residues" evidence="1">
    <location>
        <begin position="420"/>
        <end position="432"/>
    </location>
</feature>
<name>A0A318LXQ0_9PSEU</name>